<proteinExistence type="inferred from homology"/>
<dbReference type="GO" id="GO:0005811">
    <property type="term" value="C:lipid droplet"/>
    <property type="evidence" value="ECO:0007669"/>
    <property type="project" value="TreeGrafter"/>
</dbReference>
<evidence type="ECO:0000313" key="8">
    <source>
        <dbReference type="Proteomes" id="UP000812966"/>
    </source>
</evidence>
<dbReference type="GO" id="GO:0005741">
    <property type="term" value="C:mitochondrial outer membrane"/>
    <property type="evidence" value="ECO:0007669"/>
    <property type="project" value="TreeGrafter"/>
</dbReference>
<dbReference type="PANTHER" id="PTHR43647">
    <property type="entry name" value="DEHYDROGENASE"/>
    <property type="match status" value="1"/>
</dbReference>
<evidence type="ECO:0000256" key="2">
    <source>
        <dbReference type="ARBA" id="ARBA00022857"/>
    </source>
</evidence>
<name>A0A8K0JQB7_9TREE</name>
<dbReference type="InterPro" id="IPR036291">
    <property type="entry name" value="NAD(P)-bd_dom_sf"/>
</dbReference>
<keyword evidence="8" id="KW-1185">Reference proteome</keyword>
<evidence type="ECO:0000256" key="5">
    <source>
        <dbReference type="ARBA" id="ARBA00023098"/>
    </source>
</evidence>
<evidence type="ECO:0000313" key="7">
    <source>
        <dbReference type="EMBL" id="KAG7563137.1"/>
    </source>
</evidence>
<organism evidence="7 8">
    <name type="scientific">Filobasidium floriforme</name>
    <dbReference type="NCBI Taxonomy" id="5210"/>
    <lineage>
        <taxon>Eukaryota</taxon>
        <taxon>Fungi</taxon>
        <taxon>Dikarya</taxon>
        <taxon>Basidiomycota</taxon>
        <taxon>Agaricomycotina</taxon>
        <taxon>Tremellomycetes</taxon>
        <taxon>Filobasidiales</taxon>
        <taxon>Filobasidiaceae</taxon>
        <taxon>Filobasidium</taxon>
    </lineage>
</organism>
<keyword evidence="2" id="KW-0521">NADP</keyword>
<evidence type="ECO:0000256" key="1">
    <source>
        <dbReference type="ARBA" id="ARBA00022516"/>
    </source>
</evidence>
<keyword evidence="5" id="KW-0443">Lipid metabolism</keyword>
<dbReference type="SUPFAM" id="SSF51735">
    <property type="entry name" value="NAD(P)-binding Rossmann-fold domains"/>
    <property type="match status" value="1"/>
</dbReference>
<keyword evidence="4" id="KW-0560">Oxidoreductase</keyword>
<dbReference type="Proteomes" id="UP000812966">
    <property type="component" value="Unassembled WGS sequence"/>
</dbReference>
<gene>
    <name evidence="7" type="ORF">FFLO_01445</name>
</gene>
<protein>
    <recommendedName>
        <fullName evidence="9">NAD(P)-binding protein</fullName>
    </recommendedName>
</protein>
<keyword evidence="3" id="KW-0752">Steroid biosynthesis</keyword>
<evidence type="ECO:0000256" key="3">
    <source>
        <dbReference type="ARBA" id="ARBA00022955"/>
    </source>
</evidence>
<evidence type="ECO:0008006" key="9">
    <source>
        <dbReference type="Google" id="ProtNLM"/>
    </source>
</evidence>
<keyword evidence="1" id="KW-0444">Lipid biosynthesis</keyword>
<dbReference type="AlphaFoldDB" id="A0A8K0JQB7"/>
<dbReference type="PANTHER" id="PTHR43647:SF1">
    <property type="entry name" value="3-KETO-STEROID REDUCTASE ERG27"/>
    <property type="match status" value="1"/>
</dbReference>
<comment type="similarity">
    <text evidence="6">Belongs to the short-chain dehydrogenases/reductases (SDR) family. ERG27 subfamily.</text>
</comment>
<dbReference type="GO" id="GO:0000253">
    <property type="term" value="F:3-beta-hydroxysteroid 3-dehydrogenase (NADP+) activity"/>
    <property type="evidence" value="ECO:0007669"/>
    <property type="project" value="TreeGrafter"/>
</dbReference>
<dbReference type="Gene3D" id="3.40.50.720">
    <property type="entry name" value="NAD(P)-binding Rossmann-like Domain"/>
    <property type="match status" value="1"/>
</dbReference>
<accession>A0A8K0JQB7</accession>
<evidence type="ECO:0000256" key="4">
    <source>
        <dbReference type="ARBA" id="ARBA00023002"/>
    </source>
</evidence>
<sequence length="358" mass="39428">MSSSRRDSNRIIIAVTGANAGLGLGYCHRILRQLSTAPTAPPPDALELPLEPGHSPRRLALKDASLSNFVNTQPPPTLTLILACRSRQRAEVAIKQLKKQHELGLIGRKMRGAEERKGWLEGLEIVFEELDVDRVGGQGGVLDFASRIRDNYPHLTTLVLNAGIGAFLGLDWAGAMRQLMVDPVGTVLEPQFILQEIGRKSGDGLRGGVWGVNVLSTYILAKELRSHMAKSPVNLPLSPRIIYVTSSQGKASFLPQPPSSDKQLIQLEESYGASKYMGSIVTSHLDAEFSQTEALPQVDQNSDEDVGKRKVRVLRLDPGVVHTGMFAQWLPFFMEWLMVITLHFVSAPWDVLQKSIRS</sequence>
<dbReference type="GO" id="GO:0005789">
    <property type="term" value="C:endoplasmic reticulum membrane"/>
    <property type="evidence" value="ECO:0007669"/>
    <property type="project" value="TreeGrafter"/>
</dbReference>
<dbReference type="EMBL" id="JABELV010000020">
    <property type="protein sequence ID" value="KAG7563137.1"/>
    <property type="molecule type" value="Genomic_DNA"/>
</dbReference>
<dbReference type="InterPro" id="IPR051593">
    <property type="entry name" value="Ergosterol_Biosynth_ERG27"/>
</dbReference>
<reference evidence="7" key="1">
    <citation type="submission" date="2020-04" db="EMBL/GenBank/DDBJ databases">
        <title>Analysis of mating type loci in Filobasidium floriforme.</title>
        <authorList>
            <person name="Nowrousian M."/>
        </authorList>
    </citation>
    <scope>NUCLEOTIDE SEQUENCE</scope>
    <source>
        <strain evidence="7">CBS 6242</strain>
    </source>
</reference>
<comment type="caution">
    <text evidence="7">The sequence shown here is derived from an EMBL/GenBank/DDBJ whole genome shotgun (WGS) entry which is preliminary data.</text>
</comment>
<dbReference type="GO" id="GO:0006694">
    <property type="term" value="P:steroid biosynthetic process"/>
    <property type="evidence" value="ECO:0007669"/>
    <property type="project" value="UniProtKB-KW"/>
</dbReference>
<evidence type="ECO:0000256" key="6">
    <source>
        <dbReference type="ARBA" id="ARBA00023593"/>
    </source>
</evidence>